<keyword evidence="3" id="KW-1185">Reference proteome</keyword>
<dbReference type="Proteomes" id="UP000531216">
    <property type="component" value="Unassembled WGS sequence"/>
</dbReference>
<dbReference type="Pfam" id="PF14252">
    <property type="entry name" value="DUF4347"/>
    <property type="match status" value="1"/>
</dbReference>
<gene>
    <name evidence="2" type="ORF">GGR05_003500</name>
</gene>
<evidence type="ECO:0000313" key="2">
    <source>
        <dbReference type="EMBL" id="MBB3937334.1"/>
    </source>
</evidence>
<comment type="caution">
    <text evidence="2">The sequence shown here is derived from an EMBL/GenBank/DDBJ whole genome shotgun (WGS) entry which is preliminary data.</text>
</comment>
<proteinExistence type="predicted"/>
<organism evidence="2 3">
    <name type="scientific">Aureimonas phyllosphaerae</name>
    <dbReference type="NCBI Taxonomy" id="1166078"/>
    <lineage>
        <taxon>Bacteria</taxon>
        <taxon>Pseudomonadati</taxon>
        <taxon>Pseudomonadota</taxon>
        <taxon>Alphaproteobacteria</taxon>
        <taxon>Hyphomicrobiales</taxon>
        <taxon>Aurantimonadaceae</taxon>
        <taxon>Aureimonas</taxon>
    </lineage>
</organism>
<dbReference type="RefSeq" id="WP_090964296.1">
    <property type="nucleotide sequence ID" value="NZ_FOOA01000012.1"/>
</dbReference>
<dbReference type="AlphaFoldDB" id="A0A7W6FVI8"/>
<evidence type="ECO:0000259" key="1">
    <source>
        <dbReference type="Pfam" id="PF14252"/>
    </source>
</evidence>
<dbReference type="InterPro" id="IPR025592">
    <property type="entry name" value="DUF4347"/>
</dbReference>
<accession>A0A7W6FVI8</accession>
<evidence type="ECO:0000313" key="3">
    <source>
        <dbReference type="Proteomes" id="UP000531216"/>
    </source>
</evidence>
<protein>
    <recommendedName>
        <fullName evidence="1">DUF4347 domain-containing protein</fullName>
    </recommendedName>
</protein>
<feature type="domain" description="DUF4347" evidence="1">
    <location>
        <begin position="13"/>
        <end position="162"/>
    </location>
</feature>
<dbReference type="EMBL" id="JACIDO010000008">
    <property type="protein sequence ID" value="MBB3937334.1"/>
    <property type="molecule type" value="Genomic_DNA"/>
</dbReference>
<sequence length="269" mass="28168">MFGTSNAIARREVAFVETNVPNWRELADNVRSGVEIVILDAGEDGIGAMSDWVAARSGYDAIHLISHGRSGALDLGKTILDWSTIGNHLGTLARIGRALNPGGDVLLYGCHVGSGSAGEAFLTAFADATGADVAASDDLTGPKSLGGNWTLEKKTGTIETGFVGNTEFSEIATILETVTFTAAELNSGSGNFNRVVGGQSFGFSGKDGYFFDNLHDQRVPYHGYLVSSDMGVGPDATSFTIAAPIGYTFDLGGFAYHTAVVDTVTVRVE</sequence>
<name>A0A7W6FVI8_9HYPH</name>
<reference evidence="2 3" key="1">
    <citation type="submission" date="2020-08" db="EMBL/GenBank/DDBJ databases">
        <title>Genomic Encyclopedia of Type Strains, Phase IV (KMG-IV): sequencing the most valuable type-strain genomes for metagenomic binning, comparative biology and taxonomic classification.</title>
        <authorList>
            <person name="Goeker M."/>
        </authorList>
    </citation>
    <scope>NUCLEOTIDE SEQUENCE [LARGE SCALE GENOMIC DNA]</scope>
    <source>
        <strain evidence="2 3">DSM 25024</strain>
    </source>
</reference>
<dbReference type="OrthoDB" id="9816366at2"/>